<dbReference type="PROSITE" id="PS51257">
    <property type="entry name" value="PROKAR_LIPOPROTEIN"/>
    <property type="match status" value="1"/>
</dbReference>
<keyword evidence="1" id="KW-0732">Signal</keyword>
<dbReference type="RefSeq" id="WP_004370102.1">
    <property type="nucleotide sequence ID" value="NZ_GL833119.1"/>
</dbReference>
<gene>
    <name evidence="2" type="ORF">HMPREF0663_11912</name>
</gene>
<accession>E7RRW1</accession>
<dbReference type="STRING" id="28134.SAMN05444288_1248"/>
<comment type="caution">
    <text evidence="2">The sequence shown here is derived from an EMBL/GenBank/DDBJ whole genome shotgun (WGS) entry which is preliminary data.</text>
</comment>
<evidence type="ECO:0000256" key="1">
    <source>
        <dbReference type="SAM" id="SignalP"/>
    </source>
</evidence>
<evidence type="ECO:0000313" key="2">
    <source>
        <dbReference type="EMBL" id="EFZ36999.1"/>
    </source>
</evidence>
<evidence type="ECO:0000313" key="3">
    <source>
        <dbReference type="Proteomes" id="UP000005580"/>
    </source>
</evidence>
<reference evidence="2" key="1">
    <citation type="submission" date="2011-01" db="EMBL/GenBank/DDBJ databases">
        <authorList>
            <person name="Muzny D."/>
            <person name="Qin X."/>
            <person name="Buhay C."/>
            <person name="Dugan-Rocha S."/>
            <person name="Ding Y."/>
            <person name="Chen G."/>
            <person name="Hawes A."/>
            <person name="Holder M."/>
            <person name="Jhangiani S."/>
            <person name="Johnson A."/>
            <person name="Khan Z."/>
            <person name="Li Z."/>
            <person name="Liu W."/>
            <person name="Liu X."/>
            <person name="Perez L."/>
            <person name="Shen H."/>
            <person name="Wang Q."/>
            <person name="Watt J."/>
            <person name="Xi L."/>
            <person name="Xin Y."/>
            <person name="Zhou J."/>
            <person name="Deng J."/>
            <person name="Jiang H."/>
            <person name="Liu Y."/>
            <person name="Qu J."/>
            <person name="Song X.-Z."/>
            <person name="Zhang L."/>
            <person name="Villasana D."/>
            <person name="Johnson A."/>
            <person name="Liu J."/>
            <person name="Liyanage D."/>
            <person name="Lorensuhewa L."/>
            <person name="Robinson T."/>
            <person name="Song A."/>
            <person name="Song B.-B."/>
            <person name="Dinh H."/>
            <person name="Thornton R."/>
            <person name="Coyle M."/>
            <person name="Francisco L."/>
            <person name="Jackson L."/>
            <person name="Javaid M."/>
            <person name="Korchina V."/>
            <person name="Kovar C."/>
            <person name="Mata R."/>
            <person name="Mathew T."/>
            <person name="Ngo R."/>
            <person name="Nguyen L."/>
            <person name="Nguyen N."/>
            <person name="Okwuonu G."/>
            <person name="Ongeri F."/>
            <person name="Pham C."/>
            <person name="Simmons D."/>
            <person name="Wilczek-Boney K."/>
            <person name="Hale W."/>
            <person name="Jakkamsetti A."/>
            <person name="Pham P."/>
            <person name="Ruth R."/>
            <person name="San Lucas F."/>
            <person name="Warren J."/>
            <person name="Zhang J."/>
            <person name="Zhao Z."/>
            <person name="Zhou C."/>
            <person name="Zhu D."/>
            <person name="Lee S."/>
            <person name="Bess C."/>
            <person name="Blankenburg K."/>
            <person name="Forbes L."/>
            <person name="Fu Q."/>
            <person name="Gubbala S."/>
            <person name="Hirani K."/>
            <person name="Jayaseelan J.C."/>
            <person name="Lara F."/>
            <person name="Munidasa M."/>
            <person name="Palculict T."/>
            <person name="Patil S."/>
            <person name="Pu L.-L."/>
            <person name="Saada N."/>
            <person name="Tang L."/>
            <person name="Weissenberger G."/>
            <person name="Zhu Y."/>
            <person name="Hemphill L."/>
            <person name="Shang Y."/>
            <person name="Youmans B."/>
            <person name="Ayvaz T."/>
            <person name="Ross M."/>
            <person name="Santibanez J."/>
            <person name="Aqrawi P."/>
            <person name="Gross S."/>
            <person name="Joshi V."/>
            <person name="Fowler G."/>
            <person name="Nazareth L."/>
            <person name="Reid J."/>
            <person name="Worley K."/>
            <person name="Petrosino J."/>
            <person name="Highlander S."/>
            <person name="Gibbs R."/>
        </authorList>
    </citation>
    <scope>NUCLEOTIDE SEQUENCE [LARGE SCALE GENOMIC DNA]</scope>
    <source>
        <strain evidence="2">ATCC 33269</strain>
    </source>
</reference>
<dbReference type="EMBL" id="AEPE02000005">
    <property type="protein sequence ID" value="EFZ36999.1"/>
    <property type="molecule type" value="Genomic_DNA"/>
</dbReference>
<organism evidence="2 3">
    <name type="scientific">Hoylesella oralis ATCC 33269</name>
    <dbReference type="NCBI Taxonomy" id="873533"/>
    <lineage>
        <taxon>Bacteria</taxon>
        <taxon>Pseudomonadati</taxon>
        <taxon>Bacteroidota</taxon>
        <taxon>Bacteroidia</taxon>
        <taxon>Bacteroidales</taxon>
        <taxon>Prevotellaceae</taxon>
        <taxon>Hoylesella</taxon>
    </lineage>
</organism>
<feature type="signal peptide" evidence="1">
    <location>
        <begin position="1"/>
        <end position="19"/>
    </location>
</feature>
<feature type="chain" id="PRO_5003224500" evidence="1">
    <location>
        <begin position="20"/>
        <end position="208"/>
    </location>
</feature>
<dbReference type="Proteomes" id="UP000005580">
    <property type="component" value="Unassembled WGS sequence"/>
</dbReference>
<protein>
    <submittedName>
        <fullName evidence="2">Uncharacterized protein</fullName>
    </submittedName>
</protein>
<keyword evidence="3" id="KW-1185">Reference proteome</keyword>
<proteinExistence type="predicted"/>
<name>E7RRW1_9BACT</name>
<dbReference type="HOGENOM" id="CLU_089293_0_0_10"/>
<dbReference type="AlphaFoldDB" id="E7RRW1"/>
<sequence length="208" mass="23452">MKKIFLLLFVAAVAFIACSKDDNSSTYDALRPVPIRAAAGSRAYVHGNLLSGKDVVKQTWGMRGVYPDGTAMQGPKSFTAEMRDTVNPALKLLMKDVIFTVYKEEKPRLETFFLTLRDVVFERDIYIENGDTTFCGYAKDYSGPLINPTTCDTIAYVPNAQLEAAEKLVRAAYERGEYDRCYQILEKAYTFIPITGAQWRKLKAENKN</sequence>